<dbReference type="Proteomes" id="UP001054945">
    <property type="component" value="Unassembled WGS sequence"/>
</dbReference>
<sequence>MRNIVFDFIWMQTDGLREKERKEYTGVAYFRRRSLSVIYGSRVACLPMLLVLEIVSCLLTRRFEVRFERRYFQYADTSTESVQFQSQSVFNI</sequence>
<keyword evidence="1" id="KW-1133">Transmembrane helix</keyword>
<keyword evidence="3" id="KW-1185">Reference proteome</keyword>
<accession>A0AAV4NG07</accession>
<protein>
    <submittedName>
        <fullName evidence="2">Uncharacterized protein</fullName>
    </submittedName>
</protein>
<proteinExistence type="predicted"/>
<evidence type="ECO:0000313" key="3">
    <source>
        <dbReference type="Proteomes" id="UP001054945"/>
    </source>
</evidence>
<gene>
    <name evidence="2" type="ORF">CEXT_370311</name>
</gene>
<keyword evidence="1" id="KW-0472">Membrane</keyword>
<keyword evidence="1" id="KW-0812">Transmembrane</keyword>
<comment type="caution">
    <text evidence="2">The sequence shown here is derived from an EMBL/GenBank/DDBJ whole genome shotgun (WGS) entry which is preliminary data.</text>
</comment>
<organism evidence="2 3">
    <name type="scientific">Caerostris extrusa</name>
    <name type="common">Bark spider</name>
    <name type="synonym">Caerostris bankana</name>
    <dbReference type="NCBI Taxonomy" id="172846"/>
    <lineage>
        <taxon>Eukaryota</taxon>
        <taxon>Metazoa</taxon>
        <taxon>Ecdysozoa</taxon>
        <taxon>Arthropoda</taxon>
        <taxon>Chelicerata</taxon>
        <taxon>Arachnida</taxon>
        <taxon>Araneae</taxon>
        <taxon>Araneomorphae</taxon>
        <taxon>Entelegynae</taxon>
        <taxon>Araneoidea</taxon>
        <taxon>Araneidae</taxon>
        <taxon>Caerostris</taxon>
    </lineage>
</organism>
<evidence type="ECO:0000313" key="2">
    <source>
        <dbReference type="EMBL" id="GIX82866.1"/>
    </source>
</evidence>
<reference evidence="2 3" key="1">
    <citation type="submission" date="2021-06" db="EMBL/GenBank/DDBJ databases">
        <title>Caerostris extrusa draft genome.</title>
        <authorList>
            <person name="Kono N."/>
            <person name="Arakawa K."/>
        </authorList>
    </citation>
    <scope>NUCLEOTIDE SEQUENCE [LARGE SCALE GENOMIC DNA]</scope>
</reference>
<evidence type="ECO:0000256" key="1">
    <source>
        <dbReference type="SAM" id="Phobius"/>
    </source>
</evidence>
<dbReference type="AlphaFoldDB" id="A0AAV4NG07"/>
<feature type="transmembrane region" description="Helical" evidence="1">
    <location>
        <begin position="39"/>
        <end position="60"/>
    </location>
</feature>
<dbReference type="EMBL" id="BPLR01003270">
    <property type="protein sequence ID" value="GIX82866.1"/>
    <property type="molecule type" value="Genomic_DNA"/>
</dbReference>
<name>A0AAV4NG07_CAEEX</name>